<reference evidence="1" key="1">
    <citation type="submission" date="2016-04" db="EMBL/GenBank/DDBJ databases">
        <authorList>
            <person name="Evans L.H."/>
            <person name="Alamgir A."/>
            <person name="Owens N."/>
            <person name="Weber N.D."/>
            <person name="Virtaneva K."/>
            <person name="Barbian K."/>
            <person name="Babar A."/>
            <person name="Rosenke K."/>
        </authorList>
    </citation>
    <scope>NUCLEOTIDE SEQUENCE</scope>
    <source>
        <strain evidence="1">Nono1</strain>
    </source>
</reference>
<sequence>MNSFTVLDFGLLDFGLLDFGLLGFGLLDGASSCPGATMRVQHERWINSCAHRINE</sequence>
<gene>
    <name evidence="1" type="ORF">BN4615_P3651</name>
</gene>
<dbReference type="AlphaFoldDB" id="A0A1M4E5K5"/>
<protein>
    <submittedName>
        <fullName evidence="1">Uncharacterized protein</fullName>
    </submittedName>
</protein>
<proteinExistence type="predicted"/>
<name>A0A1M4E5K5_9ACTN</name>
<dbReference type="RefSeq" id="WP_225273284.1">
    <property type="nucleotide sequence ID" value="NZ_CP084058.1"/>
</dbReference>
<organism evidence="1">
    <name type="scientific">Nonomuraea gerenzanensis</name>
    <dbReference type="NCBI Taxonomy" id="93944"/>
    <lineage>
        <taxon>Bacteria</taxon>
        <taxon>Bacillati</taxon>
        <taxon>Actinomycetota</taxon>
        <taxon>Actinomycetes</taxon>
        <taxon>Streptosporangiales</taxon>
        <taxon>Streptosporangiaceae</taxon>
        <taxon>Nonomuraea</taxon>
    </lineage>
</organism>
<accession>A0A1M4E5K5</accession>
<dbReference type="EMBL" id="LT559118">
    <property type="protein sequence ID" value="SBO94135.1"/>
    <property type="molecule type" value="Genomic_DNA"/>
</dbReference>
<evidence type="ECO:0000313" key="1">
    <source>
        <dbReference type="EMBL" id="SBO94135.1"/>
    </source>
</evidence>